<sequence>MKTTKRLILFFILLSLSKLSFAQEVQIPKDYKLVAKEDYGIYERDVLNCINWIESVSWTEQQEKREEAKVFLIKWISGSPTVSIMISESVGKLFDKNPELLGSYMYGYTKYVLENSYDQDKLKASLTAVKTLLAKYVKEKTAVKDKDVEKLLAIEKEGKLESWTQENLLK</sequence>
<keyword evidence="3" id="KW-1185">Reference proteome</keyword>
<keyword evidence="1" id="KW-0732">Signal</keyword>
<dbReference type="RefSeq" id="WP_252588579.1">
    <property type="nucleotide sequence ID" value="NZ_JAMWYS010000046.1"/>
</dbReference>
<evidence type="ECO:0008006" key="4">
    <source>
        <dbReference type="Google" id="ProtNLM"/>
    </source>
</evidence>
<gene>
    <name evidence="2" type="ORF">NF867_13600</name>
</gene>
<dbReference type="Proteomes" id="UP001155182">
    <property type="component" value="Unassembled WGS sequence"/>
</dbReference>
<dbReference type="EMBL" id="JAMWYS010000046">
    <property type="protein sequence ID" value="MCO4293894.1"/>
    <property type="molecule type" value="Genomic_DNA"/>
</dbReference>
<evidence type="ECO:0000313" key="2">
    <source>
        <dbReference type="EMBL" id="MCO4293894.1"/>
    </source>
</evidence>
<organism evidence="2 3">
    <name type="scientific">Solitalea agri</name>
    <dbReference type="NCBI Taxonomy" id="2953739"/>
    <lineage>
        <taxon>Bacteria</taxon>
        <taxon>Pseudomonadati</taxon>
        <taxon>Bacteroidota</taxon>
        <taxon>Sphingobacteriia</taxon>
        <taxon>Sphingobacteriales</taxon>
        <taxon>Sphingobacteriaceae</taxon>
        <taxon>Solitalea</taxon>
    </lineage>
</organism>
<feature type="chain" id="PRO_5040748220" description="HEAT repeat domain-containing protein" evidence="1">
    <location>
        <begin position="23"/>
        <end position="170"/>
    </location>
</feature>
<comment type="caution">
    <text evidence="2">The sequence shown here is derived from an EMBL/GenBank/DDBJ whole genome shotgun (WGS) entry which is preliminary data.</text>
</comment>
<reference evidence="2" key="1">
    <citation type="submission" date="2022-06" db="EMBL/GenBank/DDBJ databases">
        <title>Solitalea sp. MAHUQ-68 isolated from rhizospheric soil.</title>
        <authorList>
            <person name="Huq M.A."/>
        </authorList>
    </citation>
    <scope>NUCLEOTIDE SEQUENCE</scope>
    <source>
        <strain evidence="2">MAHUQ-68</strain>
    </source>
</reference>
<dbReference type="AlphaFoldDB" id="A0A9X2F353"/>
<name>A0A9X2F353_9SPHI</name>
<evidence type="ECO:0000256" key="1">
    <source>
        <dbReference type="SAM" id="SignalP"/>
    </source>
</evidence>
<feature type="signal peptide" evidence="1">
    <location>
        <begin position="1"/>
        <end position="22"/>
    </location>
</feature>
<proteinExistence type="predicted"/>
<evidence type="ECO:0000313" key="3">
    <source>
        <dbReference type="Proteomes" id="UP001155182"/>
    </source>
</evidence>
<protein>
    <recommendedName>
        <fullName evidence="4">HEAT repeat domain-containing protein</fullName>
    </recommendedName>
</protein>
<accession>A0A9X2F353</accession>